<sequence>MFTRATMLALLECMLPLDEMTIVTADTLRKGKKVVLLRRASGLKGKKKLQKMFWRNLKRKRDLNARFVAPSTCPISPWDLDLICAAIYKLSDRWFLDESTYEKSSCFLASGLTLANLMTWPRTLLERKTDNMPALVLDSLSHVLLVRHEMRAAIGIAAADVLMWAVPYAREAMYRVEDFLHDYQK</sequence>
<keyword evidence="3" id="KW-1185">Reference proteome</keyword>
<evidence type="ECO:0000313" key="3">
    <source>
        <dbReference type="Proteomes" id="UP001519460"/>
    </source>
</evidence>
<evidence type="ECO:0000256" key="1">
    <source>
        <dbReference type="SAM" id="SignalP"/>
    </source>
</evidence>
<evidence type="ECO:0000313" key="2">
    <source>
        <dbReference type="EMBL" id="KAK7478542.1"/>
    </source>
</evidence>
<organism evidence="2 3">
    <name type="scientific">Batillaria attramentaria</name>
    <dbReference type="NCBI Taxonomy" id="370345"/>
    <lineage>
        <taxon>Eukaryota</taxon>
        <taxon>Metazoa</taxon>
        <taxon>Spiralia</taxon>
        <taxon>Lophotrochozoa</taxon>
        <taxon>Mollusca</taxon>
        <taxon>Gastropoda</taxon>
        <taxon>Caenogastropoda</taxon>
        <taxon>Sorbeoconcha</taxon>
        <taxon>Cerithioidea</taxon>
        <taxon>Batillariidae</taxon>
        <taxon>Batillaria</taxon>
    </lineage>
</organism>
<proteinExistence type="predicted"/>
<keyword evidence="1" id="KW-0732">Signal</keyword>
<gene>
    <name evidence="2" type="ORF">BaRGS_00030214</name>
</gene>
<name>A0ABD0JU94_9CAEN</name>
<comment type="caution">
    <text evidence="2">The sequence shown here is derived from an EMBL/GenBank/DDBJ whole genome shotgun (WGS) entry which is preliminary data.</text>
</comment>
<dbReference type="AlphaFoldDB" id="A0ABD0JU94"/>
<reference evidence="2 3" key="1">
    <citation type="journal article" date="2023" name="Sci. Data">
        <title>Genome assembly of the Korean intertidal mud-creeper Batillaria attramentaria.</title>
        <authorList>
            <person name="Patra A.K."/>
            <person name="Ho P.T."/>
            <person name="Jun S."/>
            <person name="Lee S.J."/>
            <person name="Kim Y."/>
            <person name="Won Y.J."/>
        </authorList>
    </citation>
    <scope>NUCLEOTIDE SEQUENCE [LARGE SCALE GENOMIC DNA]</scope>
    <source>
        <strain evidence="2">Wonlab-2016</strain>
    </source>
</reference>
<accession>A0ABD0JU94</accession>
<protein>
    <submittedName>
        <fullName evidence="2">Uncharacterized protein</fullName>
    </submittedName>
</protein>
<dbReference type="EMBL" id="JACVVK020000323">
    <property type="protein sequence ID" value="KAK7478542.1"/>
    <property type="molecule type" value="Genomic_DNA"/>
</dbReference>
<feature type="non-terminal residue" evidence="2">
    <location>
        <position position="185"/>
    </location>
</feature>
<dbReference type="Proteomes" id="UP001519460">
    <property type="component" value="Unassembled WGS sequence"/>
</dbReference>
<feature type="signal peptide" evidence="1">
    <location>
        <begin position="1"/>
        <end position="25"/>
    </location>
</feature>
<feature type="chain" id="PRO_5044820444" evidence="1">
    <location>
        <begin position="26"/>
        <end position="185"/>
    </location>
</feature>